<reference evidence="9 10" key="1">
    <citation type="submission" date="2017-03" db="EMBL/GenBank/DDBJ databases">
        <title>Genome Sequence of Roseovarius mucosus strain SMR3 Isolated from a culture of the Diatom Skeletonema marinoi.</title>
        <authorList>
            <person name="Topel M."/>
            <person name="Pinder M."/>
            <person name="Johansson O.N."/>
            <person name="Kourtchenko O."/>
            <person name="Godhe A."/>
            <person name="Clarke A.K."/>
        </authorList>
    </citation>
    <scope>NUCLEOTIDE SEQUENCE [LARGE SCALE GENOMIC DNA]</scope>
    <source>
        <strain evidence="9 10">SMR3</strain>
    </source>
</reference>
<dbReference type="AlphaFoldDB" id="A0A1V0RND7"/>
<proteinExistence type="inferred from homology"/>
<evidence type="ECO:0000256" key="2">
    <source>
        <dbReference type="ARBA" id="ARBA00022642"/>
    </source>
</evidence>
<evidence type="ECO:0000256" key="5">
    <source>
        <dbReference type="ARBA" id="ARBA00023027"/>
    </source>
</evidence>
<evidence type="ECO:0000256" key="4">
    <source>
        <dbReference type="ARBA" id="ARBA00023002"/>
    </source>
</evidence>
<dbReference type="InterPro" id="IPR005106">
    <property type="entry name" value="Asp/hSer_DH_NAD-bd"/>
</dbReference>
<evidence type="ECO:0000259" key="8">
    <source>
        <dbReference type="Pfam" id="PF03447"/>
    </source>
</evidence>
<dbReference type="OrthoDB" id="8456681at2"/>
<sequence length="259" mass="26982">MRLVLVGWGAIGSEVARLLKARAAPVDLVGVAVRDTARDIGVPLIDDPAALAALRPDLVVEAAGRAAVMPWGLASLSAGADFVAASTSAFADEGTLEALLDVARRNRRQVLIPPGALGGIDALAAAARLPLASVVHEIVKPAPAWRGTEAERLCDLSGLTAQHCFFDGTAREAARRFPQNANVALITALAGLGPDQTRLRLIADPDATGNRHRVTAQGDFGRMEIVLDNLPLASNPKSSALTALSLVRLIENRAGPLVI</sequence>
<feature type="active site" evidence="6">
    <location>
        <position position="212"/>
    </location>
</feature>
<dbReference type="RefSeq" id="WP_081507106.1">
    <property type="nucleotide sequence ID" value="NZ_CP020474.1"/>
</dbReference>
<feature type="domain" description="Aspartate/homoserine dehydrogenase NAD-binding" evidence="8">
    <location>
        <begin position="7"/>
        <end position="113"/>
    </location>
</feature>
<feature type="domain" description="Aspartate dehydrogenase" evidence="7">
    <location>
        <begin position="160"/>
        <end position="247"/>
    </location>
</feature>
<keyword evidence="10" id="KW-1185">Reference proteome</keyword>
<dbReference type="SUPFAM" id="SSF55347">
    <property type="entry name" value="Glyceraldehyde-3-phosphate dehydrogenase-like, C-terminal domain"/>
    <property type="match status" value="1"/>
</dbReference>
<evidence type="ECO:0000313" key="9">
    <source>
        <dbReference type="EMBL" id="ARE83287.1"/>
    </source>
</evidence>
<keyword evidence="2 6" id="KW-0662">Pyridine nucleotide biosynthesis</keyword>
<dbReference type="SUPFAM" id="SSF51735">
    <property type="entry name" value="NAD(P)-binding Rossmann-fold domains"/>
    <property type="match status" value="1"/>
</dbReference>
<dbReference type="InterPro" id="IPR011182">
    <property type="entry name" value="L-Asp_DH"/>
</dbReference>
<keyword evidence="3 6" id="KW-0521">NADP</keyword>
<organism evidence="9 10">
    <name type="scientific">Roseovarius mucosus</name>
    <dbReference type="NCBI Taxonomy" id="215743"/>
    <lineage>
        <taxon>Bacteria</taxon>
        <taxon>Pseudomonadati</taxon>
        <taxon>Pseudomonadota</taxon>
        <taxon>Alphaproteobacteria</taxon>
        <taxon>Rhodobacterales</taxon>
        <taxon>Roseobacteraceae</taxon>
        <taxon>Roseovarius</taxon>
    </lineage>
</organism>
<dbReference type="NCBIfam" id="NF009828">
    <property type="entry name" value="PRK13303.1-3"/>
    <property type="match status" value="1"/>
</dbReference>
<dbReference type="Gene3D" id="3.40.50.720">
    <property type="entry name" value="NAD(P)-binding Rossmann-like Domain"/>
    <property type="match status" value="1"/>
</dbReference>
<dbReference type="InterPro" id="IPR002811">
    <property type="entry name" value="Asp_DH"/>
</dbReference>
<evidence type="ECO:0000256" key="3">
    <source>
        <dbReference type="ARBA" id="ARBA00022857"/>
    </source>
</evidence>
<evidence type="ECO:0000256" key="6">
    <source>
        <dbReference type="HAMAP-Rule" id="MF_01265"/>
    </source>
</evidence>
<evidence type="ECO:0000313" key="10">
    <source>
        <dbReference type="Proteomes" id="UP000192273"/>
    </source>
</evidence>
<comment type="similarity">
    <text evidence="1 6">Belongs to the L-aspartate dehydrogenase family.</text>
</comment>
<feature type="binding site" evidence="6">
    <location>
        <position position="116"/>
    </location>
    <ligand>
        <name>NAD(+)</name>
        <dbReference type="ChEBI" id="CHEBI:57540"/>
    </ligand>
</feature>
<dbReference type="InterPro" id="IPR020626">
    <property type="entry name" value="Asp_DH_prok"/>
</dbReference>
<dbReference type="HAMAP" id="MF_01265">
    <property type="entry name" value="NadX"/>
    <property type="match status" value="1"/>
</dbReference>
<evidence type="ECO:0000256" key="1">
    <source>
        <dbReference type="ARBA" id="ARBA00008331"/>
    </source>
</evidence>
<dbReference type="PIRSF" id="PIRSF005227">
    <property type="entry name" value="Asp_dh_NAD_syn"/>
    <property type="match status" value="1"/>
</dbReference>
<protein>
    <recommendedName>
        <fullName evidence="6">L-aspartate dehydrogenase</fullName>
        <ecNumber evidence="6">1.4.1.21</ecNumber>
    </recommendedName>
</protein>
<dbReference type="Pfam" id="PF03447">
    <property type="entry name" value="NAD_binding_3"/>
    <property type="match status" value="1"/>
</dbReference>
<dbReference type="GO" id="GO:0009435">
    <property type="term" value="P:NAD+ biosynthetic process"/>
    <property type="evidence" value="ECO:0007669"/>
    <property type="project" value="UniProtKB-UniRule"/>
</dbReference>
<dbReference type="KEGG" id="rmm:ROSMUCSMR3_01810"/>
<gene>
    <name evidence="6 9" type="primary">nadX</name>
    <name evidence="9" type="ORF">ROSMUCSMR3_01810</name>
</gene>
<dbReference type="Proteomes" id="UP000192273">
    <property type="component" value="Chromosome"/>
</dbReference>
<dbReference type="EMBL" id="CP020474">
    <property type="protein sequence ID" value="ARE83287.1"/>
    <property type="molecule type" value="Genomic_DNA"/>
</dbReference>
<dbReference type="PANTHER" id="PTHR31873">
    <property type="entry name" value="L-ASPARTATE DEHYDROGENASE-RELATED"/>
    <property type="match status" value="1"/>
</dbReference>
<comment type="pathway">
    <text evidence="6">Cofactor biosynthesis; NAD(+) biosynthesis; iminoaspartate from L-aspartate (dehydrogenase route): step 1/1.</text>
</comment>
<keyword evidence="4 6" id="KW-0560">Oxidoreductase</keyword>
<feature type="binding site" evidence="6">
    <location>
        <position position="182"/>
    </location>
    <ligand>
        <name>NAD(+)</name>
        <dbReference type="ChEBI" id="CHEBI:57540"/>
    </ligand>
</feature>
<comment type="catalytic activity">
    <reaction evidence="6">
        <text>L-aspartate + NAD(+) + H2O = oxaloacetate + NH4(+) + NADH + H(+)</text>
        <dbReference type="Rhea" id="RHEA:11788"/>
        <dbReference type="ChEBI" id="CHEBI:15377"/>
        <dbReference type="ChEBI" id="CHEBI:15378"/>
        <dbReference type="ChEBI" id="CHEBI:16452"/>
        <dbReference type="ChEBI" id="CHEBI:28938"/>
        <dbReference type="ChEBI" id="CHEBI:29991"/>
        <dbReference type="ChEBI" id="CHEBI:57540"/>
        <dbReference type="ChEBI" id="CHEBI:57945"/>
        <dbReference type="EC" id="1.4.1.21"/>
    </reaction>
</comment>
<evidence type="ECO:0000259" key="7">
    <source>
        <dbReference type="Pfam" id="PF01958"/>
    </source>
</evidence>
<dbReference type="PANTHER" id="PTHR31873:SF6">
    <property type="entry name" value="ASPARTATE DEHYDROGENASE DOMAIN-CONTAINING PROTEIN"/>
    <property type="match status" value="1"/>
</dbReference>
<accession>A0A1V0RND7</accession>
<dbReference type="UniPathway" id="UPA00253">
    <property type="reaction ID" value="UER00456"/>
</dbReference>
<dbReference type="Pfam" id="PF01958">
    <property type="entry name" value="Asp_DH_C"/>
    <property type="match status" value="1"/>
</dbReference>
<dbReference type="GO" id="GO:0016639">
    <property type="term" value="F:oxidoreductase activity, acting on the CH-NH2 group of donors, NAD or NADP as acceptor"/>
    <property type="evidence" value="ECO:0007669"/>
    <property type="project" value="UniProtKB-UniRule"/>
</dbReference>
<comment type="catalytic activity">
    <reaction evidence="6">
        <text>L-aspartate + NADP(+) + H2O = oxaloacetate + NH4(+) + NADPH + H(+)</text>
        <dbReference type="Rhea" id="RHEA:11784"/>
        <dbReference type="ChEBI" id="CHEBI:15377"/>
        <dbReference type="ChEBI" id="CHEBI:15378"/>
        <dbReference type="ChEBI" id="CHEBI:16452"/>
        <dbReference type="ChEBI" id="CHEBI:28938"/>
        <dbReference type="ChEBI" id="CHEBI:29991"/>
        <dbReference type="ChEBI" id="CHEBI:57783"/>
        <dbReference type="ChEBI" id="CHEBI:58349"/>
        <dbReference type="EC" id="1.4.1.21"/>
    </reaction>
</comment>
<name>A0A1V0RND7_9RHOB</name>
<comment type="miscellaneous">
    <text evidence="6">The iminoaspartate product is unstable in aqueous solution and can decompose to oxaloacetate and ammonia.</text>
</comment>
<dbReference type="GO" id="GO:0051287">
    <property type="term" value="F:NAD binding"/>
    <property type="evidence" value="ECO:0007669"/>
    <property type="project" value="UniProtKB-UniRule"/>
</dbReference>
<dbReference type="GO" id="GO:0033735">
    <property type="term" value="F:aspartate dehydrogenase [NAD(P)+] activity"/>
    <property type="evidence" value="ECO:0007669"/>
    <property type="project" value="UniProtKB-EC"/>
</dbReference>
<dbReference type="GO" id="GO:0050661">
    <property type="term" value="F:NADP binding"/>
    <property type="evidence" value="ECO:0007669"/>
    <property type="project" value="UniProtKB-UniRule"/>
</dbReference>
<dbReference type="InterPro" id="IPR036291">
    <property type="entry name" value="NAD(P)-bd_dom_sf"/>
</dbReference>
<dbReference type="Gene3D" id="3.30.360.10">
    <property type="entry name" value="Dihydrodipicolinate Reductase, domain 2"/>
    <property type="match status" value="1"/>
</dbReference>
<comment type="function">
    <text evidence="6">Specifically catalyzes the NAD or NADP-dependent dehydrogenation of L-aspartate to iminoaspartate.</text>
</comment>
<keyword evidence="5 6" id="KW-0520">NAD</keyword>
<dbReference type="EC" id="1.4.1.21" evidence="6"/>